<dbReference type="NCBIfam" id="TIGR01513">
    <property type="entry name" value="NAPRTase_put"/>
    <property type="match status" value="1"/>
</dbReference>
<evidence type="ECO:0000256" key="2">
    <source>
        <dbReference type="ARBA" id="ARBA00010897"/>
    </source>
</evidence>
<feature type="domain" description="Nicotinate/nicotinamide phosphoribosyltransferase" evidence="10">
    <location>
        <begin position="170"/>
        <end position="349"/>
    </location>
</feature>
<dbReference type="InterPro" id="IPR036068">
    <property type="entry name" value="Nicotinate_pribotase-like_C"/>
</dbReference>
<name>A0ABM7WDF1_9BACT</name>
<proteinExistence type="inferred from homology"/>
<protein>
    <recommendedName>
        <fullName evidence="3 9">Nicotinate phosphoribosyltransferase</fullName>
        <ecNumber evidence="3 9">6.3.4.21</ecNumber>
    </recommendedName>
</protein>
<evidence type="ECO:0000256" key="9">
    <source>
        <dbReference type="RuleBase" id="RU365100"/>
    </source>
</evidence>
<evidence type="ECO:0000313" key="14">
    <source>
        <dbReference type="Proteomes" id="UP000830055"/>
    </source>
</evidence>
<dbReference type="Gene3D" id="3.20.140.10">
    <property type="entry name" value="nicotinate phosphoribosyltransferase"/>
    <property type="match status" value="1"/>
</dbReference>
<evidence type="ECO:0000256" key="1">
    <source>
        <dbReference type="ARBA" id="ARBA00004952"/>
    </source>
</evidence>
<comment type="function">
    <text evidence="9">Catalyzes the first step in the biosynthesis of NAD from nicotinic acid, the ATP-dependent synthesis of beta-nicotinate D-ribonucleotide from nicotinate and 5-phospho-D-ribose 1-phosphate.</text>
</comment>
<dbReference type="GO" id="GO:0016757">
    <property type="term" value="F:glycosyltransferase activity"/>
    <property type="evidence" value="ECO:0007669"/>
    <property type="project" value="UniProtKB-KW"/>
</dbReference>
<evidence type="ECO:0000259" key="11">
    <source>
        <dbReference type="Pfam" id="PF17767"/>
    </source>
</evidence>
<dbReference type="Gene3D" id="3.20.20.70">
    <property type="entry name" value="Aldolase class I"/>
    <property type="match status" value="1"/>
</dbReference>
<evidence type="ECO:0000256" key="5">
    <source>
        <dbReference type="ARBA" id="ARBA00022598"/>
    </source>
</evidence>
<feature type="domain" description="Nicotinate phosphoribosyltransferase C-terminal" evidence="12">
    <location>
        <begin position="381"/>
        <end position="485"/>
    </location>
</feature>
<evidence type="ECO:0000256" key="6">
    <source>
        <dbReference type="ARBA" id="ARBA00022642"/>
    </source>
</evidence>
<dbReference type="Pfam" id="PF04095">
    <property type="entry name" value="NAPRTase"/>
    <property type="match status" value="1"/>
</dbReference>
<evidence type="ECO:0000256" key="3">
    <source>
        <dbReference type="ARBA" id="ARBA00013236"/>
    </source>
</evidence>
<evidence type="ECO:0000256" key="4">
    <source>
        <dbReference type="ARBA" id="ARBA00022553"/>
    </source>
</evidence>
<dbReference type="SUPFAM" id="SSF54675">
    <property type="entry name" value="Nicotinate/Quinolinate PRTase N-terminal domain-like"/>
    <property type="match status" value="1"/>
</dbReference>
<dbReference type="Pfam" id="PF17767">
    <property type="entry name" value="NAPRTase_N"/>
    <property type="match status" value="1"/>
</dbReference>
<keyword evidence="6 9" id="KW-0662">Pyridine nucleotide biosynthesis</keyword>
<reference evidence="13 14" key="1">
    <citation type="submission" date="2022-01" db="EMBL/GenBank/DDBJ databases">
        <title>Desulfofustis limnae sp. nov., a novel mesophilic sulfate-reducing bacterium isolated from marsh soil.</title>
        <authorList>
            <person name="Watanabe M."/>
            <person name="Takahashi A."/>
            <person name="Kojima H."/>
            <person name="Fukui M."/>
        </authorList>
    </citation>
    <scope>NUCLEOTIDE SEQUENCE [LARGE SCALE GENOMIC DNA]</scope>
    <source>
        <strain evidence="13 14">PPLL</strain>
    </source>
</reference>
<accession>A0ABM7WDF1</accession>
<evidence type="ECO:0000259" key="10">
    <source>
        <dbReference type="Pfam" id="PF04095"/>
    </source>
</evidence>
<dbReference type="EMBL" id="AP025516">
    <property type="protein sequence ID" value="BDD89015.1"/>
    <property type="molecule type" value="Genomic_DNA"/>
</dbReference>
<dbReference type="InterPro" id="IPR006405">
    <property type="entry name" value="Nic_PRibTrfase_pncB"/>
</dbReference>
<keyword evidence="14" id="KW-1185">Reference proteome</keyword>
<comment type="pathway">
    <text evidence="1 9">Cofactor biosynthesis; NAD(+) biosynthesis; nicotinate D-ribonucleotide from nicotinate: step 1/1.</text>
</comment>
<dbReference type="InterPro" id="IPR041525">
    <property type="entry name" value="N/Namide_PRibTrfase"/>
</dbReference>
<comment type="similarity">
    <text evidence="2 9">Belongs to the NAPRTase family.</text>
</comment>
<dbReference type="InterPro" id="IPR007229">
    <property type="entry name" value="Nic_PRibTrfase-Fam"/>
</dbReference>
<dbReference type="NCBIfam" id="NF009131">
    <property type="entry name" value="PRK12484.1"/>
    <property type="match status" value="1"/>
</dbReference>
<dbReference type="PANTHER" id="PTHR11098:SF1">
    <property type="entry name" value="NICOTINATE PHOSPHORIBOSYLTRANSFERASE"/>
    <property type="match status" value="1"/>
</dbReference>
<dbReference type="CDD" id="cd01570">
    <property type="entry name" value="NAPRTase_A"/>
    <property type="match status" value="1"/>
</dbReference>
<dbReference type="Pfam" id="PF17956">
    <property type="entry name" value="NAPRTase_C"/>
    <property type="match status" value="1"/>
</dbReference>
<feature type="domain" description="Nicotinate phosphoribosyltransferase N-terminal" evidence="11">
    <location>
        <begin position="17"/>
        <end position="147"/>
    </location>
</feature>
<keyword evidence="4" id="KW-0597">Phosphoprotein</keyword>
<evidence type="ECO:0000256" key="7">
    <source>
        <dbReference type="ARBA" id="ARBA00022679"/>
    </source>
</evidence>
<sequence>MERRAQTQDGENVSRALATDLYQLTMAQGYFATGMADRASIFHMFYRSPPFGGRYVVAAGIGSFSEWLETFCFSKDDLAFLATLSGAGGRPLFSRSFLDYLARWRFRGSIDAIPEGTIVFPHQPMVRVRAPLLDAQLIETPLLAIVNHQSLIATKASRVRLAAGDDEVLEFGLRRAPGLEGGLAASRAAYIGGVDATSNVLAAQRFSIPARGTHAHSWVLAFADEQEAFLAYAELFPHNSVLLVDTYETVRGVRNAIAVGRRLRQQGAELLGIRLDSGDLAYLAGEARKLLDEAGFTATKIVASGDLDEHLLCSLKSQGAPIDVWGVGTKLVTAFDEPALGGVYKLAAVDDEQGRLMERMKICDQPEKTSIPGCLDTVRLKRDGFCVGDCIFDTLSESRPDRDGGAVNIISVTHPWQNKRVTLAGISGSLLLEPLFVDGQRVGGNESVAAMRQRTLDGLAGFDRTILRLLNPHSYPAGLSEKLYQRRETLRAAGLAANRHGLPNDRTAR</sequence>
<dbReference type="InterPro" id="IPR013785">
    <property type="entry name" value="Aldolase_TIM"/>
</dbReference>
<dbReference type="InterPro" id="IPR040727">
    <property type="entry name" value="NAPRTase_N"/>
</dbReference>
<comment type="PTM">
    <text evidence="9">Transiently phosphorylated on a His residue during the reaction cycle. Phosphorylation strongly increases the affinity for substrates and increases the rate of nicotinate D-ribonucleotide production. Dephosphorylation regenerates the low-affinity form of the enzyme, leading to product release.</text>
</comment>
<dbReference type="NCBIfam" id="NF006695">
    <property type="entry name" value="PRK09243.1-2"/>
    <property type="match status" value="1"/>
</dbReference>
<dbReference type="PIRSF" id="PIRSF000484">
    <property type="entry name" value="NAPRT"/>
    <property type="match status" value="1"/>
</dbReference>
<dbReference type="SUPFAM" id="SSF51690">
    <property type="entry name" value="Nicotinate/Quinolinate PRTase C-terminal domain-like"/>
    <property type="match status" value="1"/>
</dbReference>
<keyword evidence="7 9" id="KW-0808">Transferase</keyword>
<keyword evidence="13" id="KW-0328">Glycosyltransferase</keyword>
<evidence type="ECO:0000256" key="8">
    <source>
        <dbReference type="ARBA" id="ARBA00048668"/>
    </source>
</evidence>
<gene>
    <name evidence="13" type="ORF">DPPLL_33800</name>
</gene>
<keyword evidence="5 9" id="KW-0436">Ligase</keyword>
<comment type="catalytic activity">
    <reaction evidence="8 9">
        <text>5-phospho-alpha-D-ribose 1-diphosphate + nicotinate + ATP + H2O = nicotinate beta-D-ribonucleotide + ADP + phosphate + diphosphate</text>
        <dbReference type="Rhea" id="RHEA:36163"/>
        <dbReference type="ChEBI" id="CHEBI:15377"/>
        <dbReference type="ChEBI" id="CHEBI:30616"/>
        <dbReference type="ChEBI" id="CHEBI:32544"/>
        <dbReference type="ChEBI" id="CHEBI:33019"/>
        <dbReference type="ChEBI" id="CHEBI:43474"/>
        <dbReference type="ChEBI" id="CHEBI:57502"/>
        <dbReference type="ChEBI" id="CHEBI:58017"/>
        <dbReference type="ChEBI" id="CHEBI:456216"/>
        <dbReference type="EC" id="6.3.4.21"/>
    </reaction>
</comment>
<dbReference type="Proteomes" id="UP000830055">
    <property type="component" value="Chromosome"/>
</dbReference>
<dbReference type="InterPro" id="IPR041619">
    <property type="entry name" value="NAPRTase_C"/>
</dbReference>
<dbReference type="RefSeq" id="WP_284152343.1">
    <property type="nucleotide sequence ID" value="NZ_AP025516.1"/>
</dbReference>
<dbReference type="PANTHER" id="PTHR11098">
    <property type="entry name" value="NICOTINATE PHOSPHORIBOSYLTRANSFERASE"/>
    <property type="match status" value="1"/>
</dbReference>
<dbReference type="EC" id="6.3.4.21" evidence="3 9"/>
<organism evidence="13 14">
    <name type="scientific">Desulfofustis limnaeus</name>
    <dbReference type="NCBI Taxonomy" id="2740163"/>
    <lineage>
        <taxon>Bacteria</taxon>
        <taxon>Pseudomonadati</taxon>
        <taxon>Thermodesulfobacteriota</taxon>
        <taxon>Desulfobulbia</taxon>
        <taxon>Desulfobulbales</taxon>
        <taxon>Desulfocapsaceae</taxon>
        <taxon>Desulfofustis</taxon>
    </lineage>
</organism>
<evidence type="ECO:0000313" key="13">
    <source>
        <dbReference type="EMBL" id="BDD89015.1"/>
    </source>
</evidence>
<evidence type="ECO:0000259" key="12">
    <source>
        <dbReference type="Pfam" id="PF17956"/>
    </source>
</evidence>